<dbReference type="PROSITE" id="PS51257">
    <property type="entry name" value="PROKAR_LIPOPROTEIN"/>
    <property type="match status" value="1"/>
</dbReference>
<evidence type="ECO:0000313" key="3">
    <source>
        <dbReference type="Proteomes" id="UP001139414"/>
    </source>
</evidence>
<sequence>MKKSVLLFLACLLLFSCSKSDDGENPENTDYIVYQNSTLVINETENGTFIEVGEGDKLVFEYKFSTEGRPEIADDEFTEVVYFELDQNTGDFTLDESDFEKARTYLGRFCFCGNTGFFQVTSGIIDGEKTGDLRWNVTLDVEALIEAENDIPETSFEVQASGTFRPE</sequence>
<accession>A0A9X1LJX2</accession>
<comment type="caution">
    <text evidence="2">The sequence shown here is derived from an EMBL/GenBank/DDBJ whole genome shotgun (WGS) entry which is preliminary data.</text>
</comment>
<dbReference type="AlphaFoldDB" id="A0A9X1LJX2"/>
<feature type="chain" id="PRO_5040790091" description="Lipoprotein" evidence="1">
    <location>
        <begin position="21"/>
        <end position="167"/>
    </location>
</feature>
<gene>
    <name evidence="2" type="ORF">LGQ90_10590</name>
</gene>
<keyword evidence="1" id="KW-0732">Signal</keyword>
<dbReference type="EMBL" id="JAJBZG010000005">
    <property type="protein sequence ID" value="MCB7481708.1"/>
    <property type="molecule type" value="Genomic_DNA"/>
</dbReference>
<evidence type="ECO:0000256" key="1">
    <source>
        <dbReference type="SAM" id="SignalP"/>
    </source>
</evidence>
<proteinExistence type="predicted"/>
<dbReference type="RefSeq" id="WP_229340922.1">
    <property type="nucleotide sequence ID" value="NZ_JAJBZG010000005.1"/>
</dbReference>
<feature type="signal peptide" evidence="1">
    <location>
        <begin position="1"/>
        <end position="20"/>
    </location>
</feature>
<protein>
    <recommendedName>
        <fullName evidence="4">Lipoprotein</fullName>
    </recommendedName>
</protein>
<organism evidence="2 3">
    <name type="scientific">Christiangramia sediminis</name>
    <dbReference type="NCBI Taxonomy" id="2881336"/>
    <lineage>
        <taxon>Bacteria</taxon>
        <taxon>Pseudomonadati</taxon>
        <taxon>Bacteroidota</taxon>
        <taxon>Flavobacteriia</taxon>
        <taxon>Flavobacteriales</taxon>
        <taxon>Flavobacteriaceae</taxon>
        <taxon>Christiangramia</taxon>
    </lineage>
</organism>
<dbReference type="Proteomes" id="UP001139414">
    <property type="component" value="Unassembled WGS sequence"/>
</dbReference>
<reference evidence="2" key="1">
    <citation type="submission" date="2021-10" db="EMBL/GenBank/DDBJ databases">
        <title>Gramella sp. ASW11-100T, isolated from marine sediment.</title>
        <authorList>
            <person name="Xia C."/>
        </authorList>
    </citation>
    <scope>NUCLEOTIDE SEQUENCE</scope>
    <source>
        <strain evidence="2">ASW11-100</strain>
    </source>
</reference>
<keyword evidence="3" id="KW-1185">Reference proteome</keyword>
<evidence type="ECO:0000313" key="2">
    <source>
        <dbReference type="EMBL" id="MCB7481708.1"/>
    </source>
</evidence>
<evidence type="ECO:0008006" key="4">
    <source>
        <dbReference type="Google" id="ProtNLM"/>
    </source>
</evidence>
<name>A0A9X1LJX2_9FLAO</name>